<organism evidence="2 3">
    <name type="scientific">Posidoniimonas polymericola</name>
    <dbReference type="NCBI Taxonomy" id="2528002"/>
    <lineage>
        <taxon>Bacteria</taxon>
        <taxon>Pseudomonadati</taxon>
        <taxon>Planctomycetota</taxon>
        <taxon>Planctomycetia</taxon>
        <taxon>Pirellulales</taxon>
        <taxon>Lacipirellulaceae</taxon>
        <taxon>Posidoniimonas</taxon>
    </lineage>
</organism>
<dbReference type="Pfam" id="PF03747">
    <property type="entry name" value="ADP_ribosyl_GH"/>
    <property type="match status" value="1"/>
</dbReference>
<feature type="signal peptide" evidence="1">
    <location>
        <begin position="1"/>
        <end position="25"/>
    </location>
</feature>
<sequence length="430" mass="46604" precursor="true">MTPLAATFRSRLLMAQLLVGAWLVAGGGAPSTGAEEVRRIVASEYVDKMKAGWIGQMAGVGWGFPTEFRSLGQIIPADQTPEWRAETINQFEQDDLYVEMTFLRTLELHGLGCSVRRAGIDFANSRFPLWHANEAGRANLRSGIAPPGSGHPLYNAHADDIDYQIEADFSGLIAPGMPQVAIDLGEKFGALMNYGDGIYGGQFVGAMYAEAFFETDVRRIIRAGLRSIPQASPYAGMVRDVLAWHDENPDNWEATWALCEEKYHKSPAHSHHLCSGPGGEGHFSIDAKLNGAYILIGLLYGDSDPSSTIVIAMRCGQDSDCNPSNAAGILFTTLGYTKLPKEYTSALDTGTRFSHTEYTFTDLIRVSHELAVEAVEVSGGRVEAAGEGDMTFVIPVVEPRPSRLVASSAPEPIGPSRFTDVERAQITATD</sequence>
<gene>
    <name evidence="2" type="ORF">Pla123a_11410</name>
</gene>
<keyword evidence="2" id="KW-0378">Hydrolase</keyword>
<keyword evidence="1" id="KW-0732">Signal</keyword>
<feature type="chain" id="PRO_5022681678" evidence="1">
    <location>
        <begin position="26"/>
        <end position="430"/>
    </location>
</feature>
<name>A0A5C5YU51_9BACT</name>
<dbReference type="OrthoDB" id="9761704at2"/>
<accession>A0A5C5YU51</accession>
<protein>
    <submittedName>
        <fullName evidence="2">ADP-ribosylglycohydrolase</fullName>
    </submittedName>
</protein>
<evidence type="ECO:0000313" key="3">
    <source>
        <dbReference type="Proteomes" id="UP000318478"/>
    </source>
</evidence>
<keyword evidence="3" id="KW-1185">Reference proteome</keyword>
<dbReference type="InterPro" id="IPR036705">
    <property type="entry name" value="Ribosyl_crysJ1_sf"/>
</dbReference>
<dbReference type="Gene3D" id="1.10.4080.10">
    <property type="entry name" value="ADP-ribosylation/Crystallin J1"/>
    <property type="match status" value="1"/>
</dbReference>
<proteinExistence type="predicted"/>
<dbReference type="Proteomes" id="UP000318478">
    <property type="component" value="Unassembled WGS sequence"/>
</dbReference>
<dbReference type="InterPro" id="IPR005502">
    <property type="entry name" value="Ribosyl_crysJ1"/>
</dbReference>
<reference evidence="2 3" key="1">
    <citation type="submission" date="2019-02" db="EMBL/GenBank/DDBJ databases">
        <title>Deep-cultivation of Planctomycetes and their phenomic and genomic characterization uncovers novel biology.</title>
        <authorList>
            <person name="Wiegand S."/>
            <person name="Jogler M."/>
            <person name="Boedeker C."/>
            <person name="Pinto D."/>
            <person name="Vollmers J."/>
            <person name="Rivas-Marin E."/>
            <person name="Kohn T."/>
            <person name="Peeters S.H."/>
            <person name="Heuer A."/>
            <person name="Rast P."/>
            <person name="Oberbeckmann S."/>
            <person name="Bunk B."/>
            <person name="Jeske O."/>
            <person name="Meyerdierks A."/>
            <person name="Storesund J.E."/>
            <person name="Kallscheuer N."/>
            <person name="Luecker S."/>
            <person name="Lage O.M."/>
            <person name="Pohl T."/>
            <person name="Merkel B.J."/>
            <person name="Hornburger P."/>
            <person name="Mueller R.-W."/>
            <person name="Bruemmer F."/>
            <person name="Labrenz M."/>
            <person name="Spormann A.M."/>
            <person name="Op Den Camp H."/>
            <person name="Overmann J."/>
            <person name="Amann R."/>
            <person name="Jetten M.S.M."/>
            <person name="Mascher T."/>
            <person name="Medema M.H."/>
            <person name="Devos D.P."/>
            <person name="Kaster A.-K."/>
            <person name="Ovreas L."/>
            <person name="Rohde M."/>
            <person name="Galperin M.Y."/>
            <person name="Jogler C."/>
        </authorList>
    </citation>
    <scope>NUCLEOTIDE SEQUENCE [LARGE SCALE GENOMIC DNA]</scope>
    <source>
        <strain evidence="2 3">Pla123a</strain>
    </source>
</reference>
<evidence type="ECO:0000256" key="1">
    <source>
        <dbReference type="SAM" id="SignalP"/>
    </source>
</evidence>
<evidence type="ECO:0000313" key="2">
    <source>
        <dbReference type="EMBL" id="TWT78350.1"/>
    </source>
</evidence>
<dbReference type="AlphaFoldDB" id="A0A5C5YU51"/>
<comment type="caution">
    <text evidence="2">The sequence shown here is derived from an EMBL/GenBank/DDBJ whole genome shotgun (WGS) entry which is preliminary data.</text>
</comment>
<dbReference type="GO" id="GO:0016787">
    <property type="term" value="F:hydrolase activity"/>
    <property type="evidence" value="ECO:0007669"/>
    <property type="project" value="UniProtKB-KW"/>
</dbReference>
<dbReference type="SUPFAM" id="SSF101478">
    <property type="entry name" value="ADP-ribosylglycohydrolase"/>
    <property type="match status" value="1"/>
</dbReference>
<dbReference type="EMBL" id="SJPO01000002">
    <property type="protein sequence ID" value="TWT78350.1"/>
    <property type="molecule type" value="Genomic_DNA"/>
</dbReference>